<evidence type="ECO:0000313" key="1">
    <source>
        <dbReference type="EMBL" id="CCV06708.1"/>
    </source>
</evidence>
<proteinExistence type="predicted"/>
<reference evidence="1 2" key="1">
    <citation type="submission" date="2013-02" db="EMBL/GenBank/DDBJ databases">
        <authorList>
            <person name="Genoscope - CEA"/>
        </authorList>
    </citation>
    <scope>NUCLEOTIDE SEQUENCE [LARGE SCALE GENOMIC DNA]</scope>
    <source>
        <strain evidence="1 2">STM 2683</strain>
    </source>
</reference>
<sequence>MSLLIYRQHPRILPACQSYVAMSPRKNKITTNILLTLIANYTSIYSTTFTAMTIADDCKISRHPTCAKTSDCRIVAREQNARAA</sequence>
<evidence type="ECO:0000313" key="2">
    <source>
        <dbReference type="Proteomes" id="UP000012062"/>
    </source>
</evidence>
<organism evidence="1 2">
    <name type="scientific">Mesorhizobium metallidurans STM 2683</name>
    <dbReference type="NCBI Taxonomy" id="1297569"/>
    <lineage>
        <taxon>Bacteria</taxon>
        <taxon>Pseudomonadati</taxon>
        <taxon>Pseudomonadota</taxon>
        <taxon>Alphaproteobacteria</taxon>
        <taxon>Hyphomicrobiales</taxon>
        <taxon>Phyllobacteriaceae</taxon>
        <taxon>Mesorhizobium</taxon>
    </lineage>
</organism>
<keyword evidence="2" id="KW-1185">Reference proteome</keyword>
<protein>
    <submittedName>
        <fullName evidence="1">Uncharacterized protein</fullName>
    </submittedName>
</protein>
<gene>
    <name evidence="1" type="ORF">MESS2_350080</name>
</gene>
<comment type="caution">
    <text evidence="1">The sequence shown here is derived from an EMBL/GenBank/DDBJ whole genome shotgun (WGS) entry which is preliminary data.</text>
</comment>
<dbReference type="STRING" id="1297569.MESS2_350080"/>
<accession>M5ERM0</accession>
<name>M5ERM0_9HYPH</name>
<dbReference type="EMBL" id="CAUM01000101">
    <property type="protein sequence ID" value="CCV06708.1"/>
    <property type="molecule type" value="Genomic_DNA"/>
</dbReference>
<dbReference type="AlphaFoldDB" id="M5ERM0"/>
<dbReference type="Proteomes" id="UP000012062">
    <property type="component" value="Unassembled WGS sequence"/>
</dbReference>